<dbReference type="InterPro" id="IPR025295">
    <property type="entry name" value="eCIS_core_dom"/>
</dbReference>
<gene>
    <name evidence="3" type="ORF">POL67_28790</name>
</gene>
<sequence length="782" mass="85682">MTMLDRNHRAPEPLRPTSKPTQEWSVLSRRGMTRWTRTELWQSRPQPEGSNHSQSLDPLPLAPWQRPFLDIPVFPPSAPRSSDSTNGADAKQGLAGENAKLAPVLMPPPVQRKATVSSSGDPYEREADEVADKVMRMAEPAPVGSAPVGSAPVAIQRKCTACEEEDKEKIYAKRVPSTNPAASLDAVDVTRATQQGGAPMPRDVRDFFEPRFGYDFGSVRIHHDSAAAESAQAIHARAYTFGRDIVFARGQYSPETTDGRRLLAHELVHVRQQASGAGPSLVQRQPDKDHCGPIRAIAYNYRVAAQEGRMEDARKLLSQASKEDAAYLHCRLTAPGDELSKFARAKLSDKGLTVATNQLKRKLGVPEVPVPGADKRKLWGSPTAKDYELFFAEMAKGPDPDGFVMESDGFIDYEYQPTYKQDNRRGWSKWVIFTYPDGSKMEVHLDAIPEDKPNQQRVKRIIERMWGEDLLRITQISADASMFVVSAATALKNPLGSPWIARGSPGMVRIPGLRGNLYDPAGSSASAANDMTFAPVSGPEVPPNVVPLVRSSPPQVSGTLALDLFAQQNAFGAPLQDVTPFSFSRPAPMPQAVALDVPLTPTRFYQVPGNPIAPPGWASGSTLPMGTVTSVLDPLIEASRRQRQRQTAPEPGLTPFPEAEAEAEPQPELRRDPREECRSWNPYAINCETGASNAESSVRRFLASAGHANISRLSCSQNSTFTERDDIMACNGAPGMTYHCIPDGRRDLTVSVFGCQCCDAKGDTSYTWRGPHWSINLSKRGR</sequence>
<evidence type="ECO:0000313" key="3">
    <source>
        <dbReference type="EMBL" id="MDC0745363.1"/>
    </source>
</evidence>
<dbReference type="Proteomes" id="UP001221411">
    <property type="component" value="Unassembled WGS sequence"/>
</dbReference>
<evidence type="ECO:0000313" key="4">
    <source>
        <dbReference type="Proteomes" id="UP001221411"/>
    </source>
</evidence>
<organism evidence="3 4">
    <name type="scientific">Polyangium mundeleinium</name>
    <dbReference type="NCBI Taxonomy" id="2995306"/>
    <lineage>
        <taxon>Bacteria</taxon>
        <taxon>Pseudomonadati</taxon>
        <taxon>Myxococcota</taxon>
        <taxon>Polyangia</taxon>
        <taxon>Polyangiales</taxon>
        <taxon>Polyangiaceae</taxon>
        <taxon>Polyangium</taxon>
    </lineage>
</organism>
<feature type="region of interest" description="Disordered" evidence="1">
    <location>
        <begin position="639"/>
        <end position="675"/>
    </location>
</feature>
<reference evidence="3 4" key="1">
    <citation type="submission" date="2022-11" db="EMBL/GenBank/DDBJ databases">
        <title>Minimal conservation of predation-associated metabolite biosynthetic gene clusters underscores biosynthetic potential of Myxococcota including descriptions for ten novel species: Archangium lansinium sp. nov., Myxococcus landrumus sp. nov., Nannocystis bai.</title>
        <authorList>
            <person name="Ahearne A."/>
            <person name="Stevens C."/>
            <person name="Dowd S."/>
        </authorList>
    </citation>
    <scope>NUCLEOTIDE SEQUENCE [LARGE SCALE GENOMIC DNA]</scope>
    <source>
        <strain evidence="3 4">RJM3</strain>
    </source>
</reference>
<feature type="region of interest" description="Disordered" evidence="1">
    <location>
        <begin position="1"/>
        <end position="125"/>
    </location>
</feature>
<feature type="domain" description="eCIS core" evidence="2">
    <location>
        <begin position="199"/>
        <end position="276"/>
    </location>
</feature>
<keyword evidence="4" id="KW-1185">Reference proteome</keyword>
<dbReference type="EMBL" id="JAQNDO010000001">
    <property type="protein sequence ID" value="MDC0745363.1"/>
    <property type="molecule type" value="Genomic_DNA"/>
</dbReference>
<evidence type="ECO:0000259" key="2">
    <source>
        <dbReference type="Pfam" id="PF13699"/>
    </source>
</evidence>
<proteinExistence type="predicted"/>
<comment type="caution">
    <text evidence="3">The sequence shown here is derived from an EMBL/GenBank/DDBJ whole genome shotgun (WGS) entry which is preliminary data.</text>
</comment>
<accession>A0ABT5EU66</accession>
<feature type="compositionally biased region" description="Polar residues" evidence="1">
    <location>
        <begin position="39"/>
        <end position="56"/>
    </location>
</feature>
<protein>
    <submittedName>
        <fullName evidence="3">DUF4157 domain-containing protein</fullName>
    </submittedName>
</protein>
<dbReference type="RefSeq" id="WP_271922781.1">
    <property type="nucleotide sequence ID" value="NZ_JAQNDO010000001.1"/>
</dbReference>
<evidence type="ECO:0000256" key="1">
    <source>
        <dbReference type="SAM" id="MobiDB-lite"/>
    </source>
</evidence>
<name>A0ABT5EU66_9BACT</name>
<feature type="compositionally biased region" description="Basic and acidic residues" evidence="1">
    <location>
        <begin position="1"/>
        <end position="12"/>
    </location>
</feature>
<dbReference type="Pfam" id="PF13699">
    <property type="entry name" value="eCIS_core"/>
    <property type="match status" value="1"/>
</dbReference>